<evidence type="ECO:0000259" key="2">
    <source>
        <dbReference type="Pfam" id="PF08241"/>
    </source>
</evidence>
<evidence type="ECO:0000256" key="1">
    <source>
        <dbReference type="SAM" id="Phobius"/>
    </source>
</evidence>
<dbReference type="GO" id="GO:0008757">
    <property type="term" value="F:S-adenosylmethionine-dependent methyltransferase activity"/>
    <property type="evidence" value="ECO:0007669"/>
    <property type="project" value="InterPro"/>
</dbReference>
<keyword evidence="1" id="KW-0812">Transmembrane</keyword>
<keyword evidence="4" id="KW-1185">Reference proteome</keyword>
<keyword evidence="1" id="KW-1133">Transmembrane helix</keyword>
<name>A0A5C8PCJ5_9HYPH</name>
<organism evidence="3 4">
    <name type="scientific">Vineibacter terrae</name>
    <dbReference type="NCBI Taxonomy" id="2586908"/>
    <lineage>
        <taxon>Bacteria</taxon>
        <taxon>Pseudomonadati</taxon>
        <taxon>Pseudomonadota</taxon>
        <taxon>Alphaproteobacteria</taxon>
        <taxon>Hyphomicrobiales</taxon>
        <taxon>Vineibacter</taxon>
    </lineage>
</organism>
<reference evidence="3 4" key="1">
    <citation type="submission" date="2019-06" db="EMBL/GenBank/DDBJ databases">
        <title>New taxonomy in bacterial strain CC-CFT640, isolated from vineyard.</title>
        <authorList>
            <person name="Lin S.-Y."/>
            <person name="Tsai C.-F."/>
            <person name="Young C.-C."/>
        </authorList>
    </citation>
    <scope>NUCLEOTIDE SEQUENCE [LARGE SCALE GENOMIC DNA]</scope>
    <source>
        <strain evidence="3 4">CC-CFT640</strain>
    </source>
</reference>
<dbReference type="AlphaFoldDB" id="A0A5C8PCJ5"/>
<evidence type="ECO:0000313" key="4">
    <source>
        <dbReference type="Proteomes" id="UP000321638"/>
    </source>
</evidence>
<evidence type="ECO:0000313" key="3">
    <source>
        <dbReference type="EMBL" id="TXL70781.1"/>
    </source>
</evidence>
<dbReference type="CDD" id="cd02440">
    <property type="entry name" value="AdoMet_MTases"/>
    <property type="match status" value="1"/>
</dbReference>
<keyword evidence="3" id="KW-0808">Transferase</keyword>
<dbReference type="InterPro" id="IPR013216">
    <property type="entry name" value="Methyltransf_11"/>
</dbReference>
<dbReference type="Gene3D" id="3.40.50.150">
    <property type="entry name" value="Vaccinia Virus protein VP39"/>
    <property type="match status" value="1"/>
</dbReference>
<proteinExistence type="predicted"/>
<dbReference type="EMBL" id="VDUZ01000053">
    <property type="protein sequence ID" value="TXL70781.1"/>
    <property type="molecule type" value="Genomic_DNA"/>
</dbReference>
<feature type="domain" description="Methyltransferase type 11" evidence="2">
    <location>
        <begin position="42"/>
        <end position="135"/>
    </location>
</feature>
<dbReference type="Pfam" id="PF08241">
    <property type="entry name" value="Methyltransf_11"/>
    <property type="match status" value="1"/>
</dbReference>
<dbReference type="OrthoDB" id="7171187at2"/>
<protein>
    <submittedName>
        <fullName evidence="3">Class I SAM-dependent methyltransferase</fullName>
    </submittedName>
</protein>
<dbReference type="GO" id="GO:0032259">
    <property type="term" value="P:methylation"/>
    <property type="evidence" value="ECO:0007669"/>
    <property type="project" value="UniProtKB-KW"/>
</dbReference>
<accession>A0A5C8PCJ5</accession>
<feature type="transmembrane region" description="Helical" evidence="1">
    <location>
        <begin position="224"/>
        <end position="241"/>
    </location>
</feature>
<gene>
    <name evidence="3" type="ORF">FHP25_32780</name>
</gene>
<dbReference type="RefSeq" id="WP_147851227.1">
    <property type="nucleotide sequence ID" value="NZ_VDUZ01000053.1"/>
</dbReference>
<keyword evidence="3" id="KW-0489">Methyltransferase</keyword>
<dbReference type="InterPro" id="IPR029063">
    <property type="entry name" value="SAM-dependent_MTases_sf"/>
</dbReference>
<sequence>MERHEYERMHALEERLWWYRGLHGLIADQVASMAGGSFRPLLDAGCGTGGLLAALSRRGVGGSRLGLEYDAQAARLAAARGDAAIVVGSVTALPFGDDVLGAMVSADVLPHRLVEPDVALKEAHRCLETGGILILNLPAYRWMASAHDRHVHNVRRFTRRQAAALAQAAGFRVRRATYWNCILFPLMVARRVLTRWSTGGSDVRPFPAPINWLFGAIVGIERRLIGWGVALPFGGSILLVAQKGKAEKR</sequence>
<dbReference type="Proteomes" id="UP000321638">
    <property type="component" value="Unassembled WGS sequence"/>
</dbReference>
<keyword evidence="1" id="KW-0472">Membrane</keyword>
<dbReference type="SUPFAM" id="SSF53335">
    <property type="entry name" value="S-adenosyl-L-methionine-dependent methyltransferases"/>
    <property type="match status" value="1"/>
</dbReference>
<comment type="caution">
    <text evidence="3">The sequence shown here is derived from an EMBL/GenBank/DDBJ whole genome shotgun (WGS) entry which is preliminary data.</text>
</comment>